<organism evidence="5 6">
    <name type="scientific">Eucalyptus globulus</name>
    <name type="common">Tasmanian blue gum</name>
    <dbReference type="NCBI Taxonomy" id="34317"/>
    <lineage>
        <taxon>Eukaryota</taxon>
        <taxon>Viridiplantae</taxon>
        <taxon>Streptophyta</taxon>
        <taxon>Embryophyta</taxon>
        <taxon>Tracheophyta</taxon>
        <taxon>Spermatophyta</taxon>
        <taxon>Magnoliopsida</taxon>
        <taxon>eudicotyledons</taxon>
        <taxon>Gunneridae</taxon>
        <taxon>Pentapetalae</taxon>
        <taxon>rosids</taxon>
        <taxon>malvids</taxon>
        <taxon>Myrtales</taxon>
        <taxon>Myrtaceae</taxon>
        <taxon>Myrtoideae</taxon>
        <taxon>Eucalypteae</taxon>
        <taxon>Eucalyptus</taxon>
    </lineage>
</organism>
<evidence type="ECO:0000256" key="1">
    <source>
        <dbReference type="ARBA" id="ARBA00005771"/>
    </source>
</evidence>
<dbReference type="GO" id="GO:0016740">
    <property type="term" value="F:transferase activity"/>
    <property type="evidence" value="ECO:0007669"/>
    <property type="project" value="UniProtKB-KW"/>
</dbReference>
<protein>
    <recommendedName>
        <fullName evidence="3">Sulfotransferase</fullName>
        <ecNumber evidence="3">2.8.2.-</ecNumber>
    </recommendedName>
</protein>
<accession>A0ABD3LLN4</accession>
<sequence length="330" mass="37531">MAQSPSLPKYLQDDDVSQECRDLLPSLSSEQGWVGTTLHLYQGFWVGPRHLKGVLACQRHFRAQDTDVLLVTTPKSGTTWLKAILFALLNRTKYSGSGSQGQHPLLNHNPHDLVPFLELKLYVEQDTPDLASLPPPRLFATHLPYQSLPQPVRDSKCKLVYLCRNPKDTCVSLWHFTNKLRPKERGENSLQESLDRFCRGVSLFGPYWDHVLGYHKASSETPEKVLFLKYEDMKEDPYANLRRLAGFLECPFSQEELREGMVDEILRLCSFDNLSGLEVNKSGKLASGEENKAFFRRGEVGDWVNYLSVDIAEKIDRVGEKKLHGSGLKL</sequence>
<dbReference type="Proteomes" id="UP001634007">
    <property type="component" value="Unassembled WGS sequence"/>
</dbReference>
<feature type="domain" description="Sulfotransferase" evidence="4">
    <location>
        <begin position="65"/>
        <end position="327"/>
    </location>
</feature>
<comment type="caution">
    <text evidence="5">The sequence shown here is derived from an EMBL/GenBank/DDBJ whole genome shotgun (WGS) entry which is preliminary data.</text>
</comment>
<dbReference type="AlphaFoldDB" id="A0ABD3LLN4"/>
<evidence type="ECO:0000313" key="6">
    <source>
        <dbReference type="Proteomes" id="UP001634007"/>
    </source>
</evidence>
<keyword evidence="6" id="KW-1185">Reference proteome</keyword>
<evidence type="ECO:0000313" key="5">
    <source>
        <dbReference type="EMBL" id="KAL3751484.1"/>
    </source>
</evidence>
<evidence type="ECO:0000256" key="3">
    <source>
        <dbReference type="RuleBase" id="RU361155"/>
    </source>
</evidence>
<keyword evidence="2 3" id="KW-0808">Transferase</keyword>
<dbReference type="EC" id="2.8.2.-" evidence="3"/>
<reference evidence="5 6" key="1">
    <citation type="submission" date="2024-11" db="EMBL/GenBank/DDBJ databases">
        <title>Chromosome-level genome assembly of Eucalyptus globulus Labill. provides insights into its genome evolution.</title>
        <authorList>
            <person name="Li X."/>
        </authorList>
    </citation>
    <scope>NUCLEOTIDE SEQUENCE [LARGE SCALE GENOMIC DNA]</scope>
    <source>
        <strain evidence="5">CL2024</strain>
        <tissue evidence="5">Fresh tender leaves</tissue>
    </source>
</reference>
<name>A0ABD3LLN4_EUCGL</name>
<dbReference type="InterPro" id="IPR000863">
    <property type="entry name" value="Sulfotransferase_dom"/>
</dbReference>
<dbReference type="PANTHER" id="PTHR11783">
    <property type="entry name" value="SULFOTRANSFERASE SULT"/>
    <property type="match status" value="1"/>
</dbReference>
<proteinExistence type="inferred from homology"/>
<evidence type="ECO:0000259" key="4">
    <source>
        <dbReference type="Pfam" id="PF00685"/>
    </source>
</evidence>
<dbReference type="EMBL" id="JBJKBG010000002">
    <property type="protein sequence ID" value="KAL3751484.1"/>
    <property type="molecule type" value="Genomic_DNA"/>
</dbReference>
<evidence type="ECO:0000256" key="2">
    <source>
        <dbReference type="ARBA" id="ARBA00022679"/>
    </source>
</evidence>
<dbReference type="Pfam" id="PF00685">
    <property type="entry name" value="Sulfotransfer_1"/>
    <property type="match status" value="1"/>
</dbReference>
<dbReference type="InterPro" id="IPR027417">
    <property type="entry name" value="P-loop_NTPase"/>
</dbReference>
<dbReference type="SUPFAM" id="SSF52540">
    <property type="entry name" value="P-loop containing nucleoside triphosphate hydrolases"/>
    <property type="match status" value="1"/>
</dbReference>
<gene>
    <name evidence="5" type="ORF">ACJRO7_012333</name>
</gene>
<dbReference type="Gene3D" id="3.40.50.300">
    <property type="entry name" value="P-loop containing nucleotide triphosphate hydrolases"/>
    <property type="match status" value="1"/>
</dbReference>
<comment type="similarity">
    <text evidence="1 3">Belongs to the sulfotransferase 1 family.</text>
</comment>